<dbReference type="Gene3D" id="1.10.110.10">
    <property type="entry name" value="Plant lipid-transfer and hydrophobic proteins"/>
    <property type="match status" value="1"/>
</dbReference>
<dbReference type="GO" id="GO:0008289">
    <property type="term" value="F:lipid binding"/>
    <property type="evidence" value="ECO:0007669"/>
    <property type="project" value="UniProtKB-KW"/>
</dbReference>
<dbReference type="InterPro" id="IPR036312">
    <property type="entry name" value="Bifun_inhib/LTP/seed_sf"/>
</dbReference>
<dbReference type="InterPro" id="IPR016140">
    <property type="entry name" value="Bifunc_inhib/LTP/seed_store"/>
</dbReference>
<feature type="domain" description="Bifunctional inhibitor/plant lipid transfer protein/seed storage helical" evidence="5">
    <location>
        <begin position="37"/>
        <end position="128"/>
    </location>
</feature>
<keyword evidence="3" id="KW-0446">Lipid-binding</keyword>
<dbReference type="PROSITE" id="PS00597">
    <property type="entry name" value="PLANT_LTP"/>
    <property type="match status" value="1"/>
</dbReference>
<sequence>MSGIYNLRLMISALTFIAMLTSSMMVALSQNVDMGSCILVAQELSPCLSFIKGSDGGFLGENPPPSCCSGVTKLAADAKTKNDKVDLCECIKKSLSMIGAYDPNRIPSIPEGCGIPVQIPPIDNSTNCSEVEGFEFGSGLPNEVGNCHHH</sequence>
<dbReference type="InterPro" id="IPR000528">
    <property type="entry name" value="Plant_nsLTP"/>
</dbReference>
<dbReference type="GeneID" id="111444661"/>
<name>A0A6J1FDZ9_CUCMO</name>
<dbReference type="SUPFAM" id="SSF47699">
    <property type="entry name" value="Bifunctional inhibitor/lipid-transfer protein/seed storage 2S albumin"/>
    <property type="match status" value="1"/>
</dbReference>
<gene>
    <name evidence="7" type="primary">LOC111444661</name>
</gene>
<keyword evidence="3" id="KW-0813">Transport</keyword>
<protein>
    <recommendedName>
        <fullName evidence="3">Non-specific lipid-transfer protein</fullName>
    </recommendedName>
</protein>
<keyword evidence="4" id="KW-0732">Signal</keyword>
<proteinExistence type="inferred from homology"/>
<organism evidence="6 7">
    <name type="scientific">Cucurbita moschata</name>
    <name type="common">Winter crookneck squash</name>
    <name type="synonym">Cucurbita pepo var. moschata</name>
    <dbReference type="NCBI Taxonomy" id="3662"/>
    <lineage>
        <taxon>Eukaryota</taxon>
        <taxon>Viridiplantae</taxon>
        <taxon>Streptophyta</taxon>
        <taxon>Embryophyta</taxon>
        <taxon>Tracheophyta</taxon>
        <taxon>Spermatophyta</taxon>
        <taxon>Magnoliopsida</taxon>
        <taxon>eudicotyledons</taxon>
        <taxon>Gunneridae</taxon>
        <taxon>Pentapetalae</taxon>
        <taxon>rosids</taxon>
        <taxon>fabids</taxon>
        <taxon>Cucurbitales</taxon>
        <taxon>Cucurbitaceae</taxon>
        <taxon>Cucurbiteae</taxon>
        <taxon>Cucurbita</taxon>
    </lineage>
</organism>
<dbReference type="CDD" id="cd01960">
    <property type="entry name" value="nsLTP1"/>
    <property type="match status" value="1"/>
</dbReference>
<dbReference type="KEGG" id="cmos:111444661"/>
<comment type="similarity">
    <text evidence="1 3">Belongs to the plant LTP family.</text>
</comment>
<keyword evidence="2" id="KW-1015">Disulfide bond</keyword>
<keyword evidence="6" id="KW-1185">Reference proteome</keyword>
<evidence type="ECO:0000313" key="6">
    <source>
        <dbReference type="Proteomes" id="UP000504609"/>
    </source>
</evidence>
<dbReference type="Proteomes" id="UP000504609">
    <property type="component" value="Unplaced"/>
</dbReference>
<dbReference type="PANTHER" id="PTHR33076">
    <property type="entry name" value="NON-SPECIFIC LIPID-TRANSFER PROTEIN 2-RELATED"/>
    <property type="match status" value="1"/>
</dbReference>
<feature type="chain" id="PRO_5026991913" description="Non-specific lipid-transfer protein" evidence="4">
    <location>
        <begin position="30"/>
        <end position="150"/>
    </location>
</feature>
<dbReference type="SMART" id="SM00499">
    <property type="entry name" value="AAI"/>
    <property type="match status" value="1"/>
</dbReference>
<accession>A0A6J1FDZ9</accession>
<comment type="function">
    <text evidence="3">Plant non-specific lipid-transfer proteins transfer phospholipids as well as galactolipids across membranes. May play a role in wax or cutin deposition in the cell walls of expanding epidermal cells and certain secretory tissues.</text>
</comment>
<evidence type="ECO:0000259" key="5">
    <source>
        <dbReference type="SMART" id="SM00499"/>
    </source>
</evidence>
<dbReference type="PRINTS" id="PR00382">
    <property type="entry name" value="LIPIDTRNSFER"/>
</dbReference>
<feature type="signal peptide" evidence="4">
    <location>
        <begin position="1"/>
        <end position="29"/>
    </location>
</feature>
<dbReference type="AlphaFoldDB" id="A0A6J1FDZ9"/>
<dbReference type="Pfam" id="PF00234">
    <property type="entry name" value="Tryp_alpha_amyl"/>
    <property type="match status" value="1"/>
</dbReference>
<evidence type="ECO:0000256" key="3">
    <source>
        <dbReference type="RuleBase" id="RU000628"/>
    </source>
</evidence>
<evidence type="ECO:0000256" key="1">
    <source>
        <dbReference type="ARBA" id="ARBA00009748"/>
    </source>
</evidence>
<evidence type="ECO:0000313" key="7">
    <source>
        <dbReference type="RefSeq" id="XP_022938404.1"/>
    </source>
</evidence>
<evidence type="ECO:0000256" key="2">
    <source>
        <dbReference type="ARBA" id="ARBA00023157"/>
    </source>
</evidence>
<reference evidence="7" key="1">
    <citation type="submission" date="2025-08" db="UniProtKB">
        <authorList>
            <consortium name="RefSeq"/>
        </authorList>
    </citation>
    <scope>IDENTIFICATION</scope>
    <source>
        <tissue evidence="7">Young leaves</tissue>
    </source>
</reference>
<dbReference type="RefSeq" id="XP_022938404.1">
    <property type="nucleotide sequence ID" value="XM_023082636.1"/>
</dbReference>
<dbReference type="GO" id="GO:0006869">
    <property type="term" value="P:lipid transport"/>
    <property type="evidence" value="ECO:0007669"/>
    <property type="project" value="InterPro"/>
</dbReference>
<evidence type="ECO:0000256" key="4">
    <source>
        <dbReference type="SAM" id="SignalP"/>
    </source>
</evidence>